<dbReference type="AlphaFoldDB" id="A0A1L6MY77"/>
<dbReference type="STRING" id="1882918.BCY86_07425"/>
<keyword evidence="1" id="KW-0472">Membrane</keyword>
<dbReference type="EMBL" id="CP016908">
    <property type="protein sequence ID" value="APS00523.1"/>
    <property type="molecule type" value="Genomic_DNA"/>
</dbReference>
<sequence>MQNSQDFSPQANRAASEGGVYVEFLIAFLPFLCFFSGLVQLAFVQAIQLIVVHMAAIGARSAIVILPDDPAWYGHEPLNSVSTNRLKEITYAIKTPIWFSFDPNPNVRVTFPTSPGSSATRNQFGPHDLVRIRVDYRYPCNIPIGKDIACPGGIRTISAEAALPNQGANFIYY</sequence>
<evidence type="ECO:0000313" key="2">
    <source>
        <dbReference type="EMBL" id="APS00523.1"/>
    </source>
</evidence>
<keyword evidence="1" id="KW-1133">Transmembrane helix</keyword>
<name>A0A1L6MY77_9BACT</name>
<organism evidence="2 3">
    <name type="scientific">Pajaroellobacter abortibovis</name>
    <dbReference type="NCBI Taxonomy" id="1882918"/>
    <lineage>
        <taxon>Bacteria</taxon>
        <taxon>Pseudomonadati</taxon>
        <taxon>Myxococcota</taxon>
        <taxon>Polyangia</taxon>
        <taxon>Polyangiales</taxon>
        <taxon>Polyangiaceae</taxon>
    </lineage>
</organism>
<evidence type="ECO:0000256" key="1">
    <source>
        <dbReference type="SAM" id="Phobius"/>
    </source>
</evidence>
<accession>A0A1L6MY77</accession>
<proteinExistence type="predicted"/>
<keyword evidence="3" id="KW-1185">Reference proteome</keyword>
<dbReference type="KEGG" id="pabo:BCY86_07425"/>
<dbReference type="RefSeq" id="WP_075277192.1">
    <property type="nucleotide sequence ID" value="NZ_CP016908.1"/>
</dbReference>
<dbReference type="OrthoDB" id="5514190at2"/>
<dbReference type="Proteomes" id="UP000185544">
    <property type="component" value="Chromosome"/>
</dbReference>
<evidence type="ECO:0008006" key="4">
    <source>
        <dbReference type="Google" id="ProtNLM"/>
    </source>
</evidence>
<protein>
    <recommendedName>
        <fullName evidence="4">Pilus assembly protein TadE</fullName>
    </recommendedName>
</protein>
<gene>
    <name evidence="2" type="ORF">BCY86_07425</name>
</gene>
<reference evidence="2 3" key="1">
    <citation type="submission" date="2016-08" db="EMBL/GenBank/DDBJ databases">
        <title>Identification and validation of antigenic proteins from Pajaroellobacter abortibovis using de-novo genome sequence assembly and reverse vaccinology.</title>
        <authorList>
            <person name="Welly B.T."/>
            <person name="Miller M.R."/>
            <person name="Stott J.L."/>
            <person name="Blanchard M.T."/>
            <person name="Islas-Trejo A.D."/>
            <person name="O'Rourke S.M."/>
            <person name="Young A.E."/>
            <person name="Medrano J.F."/>
            <person name="Van Eenennaam A.L."/>
        </authorList>
    </citation>
    <scope>NUCLEOTIDE SEQUENCE [LARGE SCALE GENOMIC DNA]</scope>
    <source>
        <strain evidence="2 3">BTF92-0548A/99-0131</strain>
    </source>
</reference>
<keyword evidence="1" id="KW-0812">Transmembrane</keyword>
<feature type="transmembrane region" description="Helical" evidence="1">
    <location>
        <begin position="20"/>
        <end position="44"/>
    </location>
</feature>
<evidence type="ECO:0000313" key="3">
    <source>
        <dbReference type="Proteomes" id="UP000185544"/>
    </source>
</evidence>